<dbReference type="OrthoDB" id="13401at2"/>
<dbReference type="CDD" id="cd02423">
    <property type="entry name" value="Peptidase_C39G"/>
    <property type="match status" value="1"/>
</dbReference>
<reference evidence="3 4" key="1">
    <citation type="submission" date="2016-03" db="EMBL/GenBank/DDBJ databases">
        <authorList>
            <person name="Ploux O."/>
        </authorList>
    </citation>
    <scope>NUCLEOTIDE SEQUENCE [LARGE SCALE GENOMIC DNA]</scope>
    <source>
        <strain evidence="3 4">R-45370</strain>
    </source>
</reference>
<dbReference type="PROSITE" id="PS50990">
    <property type="entry name" value="PEPTIDASE_C39"/>
    <property type="match status" value="1"/>
</dbReference>
<organism evidence="3 4">
    <name type="scientific">Methylomonas lenta</name>
    <dbReference type="NCBI Taxonomy" id="980561"/>
    <lineage>
        <taxon>Bacteria</taxon>
        <taxon>Pseudomonadati</taxon>
        <taxon>Pseudomonadota</taxon>
        <taxon>Gammaproteobacteria</taxon>
        <taxon>Methylococcales</taxon>
        <taxon>Methylococcaceae</taxon>
        <taxon>Methylomonas</taxon>
    </lineage>
</organism>
<evidence type="ECO:0000259" key="2">
    <source>
        <dbReference type="PROSITE" id="PS50990"/>
    </source>
</evidence>
<dbReference type="EMBL" id="LUUI01000122">
    <property type="protein sequence ID" value="OAI13263.1"/>
    <property type="molecule type" value="Genomic_DNA"/>
</dbReference>
<gene>
    <name evidence="3" type="ORF">A1359_12655</name>
</gene>
<dbReference type="Proteomes" id="UP000078476">
    <property type="component" value="Unassembled WGS sequence"/>
</dbReference>
<name>A0A177N6Z6_9GAMM</name>
<dbReference type="RefSeq" id="WP_066984577.1">
    <property type="nucleotide sequence ID" value="NZ_LUUI01000122.1"/>
</dbReference>
<dbReference type="GO" id="GO:0016020">
    <property type="term" value="C:membrane"/>
    <property type="evidence" value="ECO:0007669"/>
    <property type="project" value="InterPro"/>
</dbReference>
<sequence>MKLSAAIPALLMILSVFNTYADAFNLNGMAGGGNYAVPVMSFAERRFKTVYKQKYDFSCGSATLASLLSFHYDDVVDEQAVFVDMYENGDKQKIQQQGFSMLDMKLYLERRGYLANGFKLNLDGLIEANAPAITIINNKGYLHFVIIKGISDSEVLVGDPAAGVKAFPRPDFERMWENRILFLIHDKQTLADNHFQDKAEWALRTKAPLDRMVDLNRDSLAAFNLLQPGRWDF</sequence>
<proteinExistence type="predicted"/>
<feature type="signal peptide" evidence="1">
    <location>
        <begin position="1"/>
        <end position="21"/>
    </location>
</feature>
<accession>A0A177N6Z6</accession>
<keyword evidence="1" id="KW-0732">Signal</keyword>
<dbReference type="Gene3D" id="3.90.70.10">
    <property type="entry name" value="Cysteine proteinases"/>
    <property type="match status" value="1"/>
</dbReference>
<dbReference type="AlphaFoldDB" id="A0A177N6Z6"/>
<evidence type="ECO:0000313" key="3">
    <source>
        <dbReference type="EMBL" id="OAI13263.1"/>
    </source>
</evidence>
<evidence type="ECO:0000256" key="1">
    <source>
        <dbReference type="SAM" id="SignalP"/>
    </source>
</evidence>
<dbReference type="GO" id="GO:0005524">
    <property type="term" value="F:ATP binding"/>
    <property type="evidence" value="ECO:0007669"/>
    <property type="project" value="InterPro"/>
</dbReference>
<dbReference type="GO" id="GO:0006508">
    <property type="term" value="P:proteolysis"/>
    <property type="evidence" value="ECO:0007669"/>
    <property type="project" value="InterPro"/>
</dbReference>
<comment type="caution">
    <text evidence="3">The sequence shown here is derived from an EMBL/GenBank/DDBJ whole genome shotgun (WGS) entry which is preliminary data.</text>
</comment>
<dbReference type="STRING" id="980561.A1359_12655"/>
<keyword evidence="4" id="KW-1185">Reference proteome</keyword>
<dbReference type="Pfam" id="PF03412">
    <property type="entry name" value="Peptidase_C39"/>
    <property type="match status" value="1"/>
</dbReference>
<protein>
    <submittedName>
        <fullName evidence="3">Peptidase C39</fullName>
    </submittedName>
</protein>
<feature type="domain" description="Peptidase C39" evidence="2">
    <location>
        <begin position="53"/>
        <end position="183"/>
    </location>
</feature>
<evidence type="ECO:0000313" key="4">
    <source>
        <dbReference type="Proteomes" id="UP000078476"/>
    </source>
</evidence>
<feature type="chain" id="PRO_5008068805" evidence="1">
    <location>
        <begin position="22"/>
        <end position="233"/>
    </location>
</feature>
<dbReference type="GO" id="GO:0008233">
    <property type="term" value="F:peptidase activity"/>
    <property type="evidence" value="ECO:0007669"/>
    <property type="project" value="InterPro"/>
</dbReference>
<dbReference type="InterPro" id="IPR005074">
    <property type="entry name" value="Peptidase_C39"/>
</dbReference>